<dbReference type="Proteomes" id="UP001222118">
    <property type="component" value="Chromosome"/>
</dbReference>
<name>A0ABY7YUR7_9HYPH</name>
<keyword evidence="2" id="KW-0812">Transmembrane</keyword>
<feature type="compositionally biased region" description="Basic and acidic residues" evidence="1">
    <location>
        <begin position="153"/>
        <end position="163"/>
    </location>
</feature>
<keyword evidence="2" id="KW-0472">Membrane</keyword>
<keyword evidence="2" id="KW-1133">Transmembrane helix</keyword>
<proteinExistence type="predicted"/>
<evidence type="ECO:0000313" key="3">
    <source>
        <dbReference type="EMBL" id="WDR04942.1"/>
    </source>
</evidence>
<gene>
    <name evidence="3" type="ORF">PSQ90_11600</name>
</gene>
<dbReference type="RefSeq" id="WP_282210461.1">
    <property type="nucleotide sequence ID" value="NZ_CP118247.1"/>
</dbReference>
<protein>
    <submittedName>
        <fullName evidence="3">Uncharacterized protein</fullName>
    </submittedName>
</protein>
<feature type="compositionally biased region" description="Low complexity" evidence="1">
    <location>
        <begin position="88"/>
        <end position="109"/>
    </location>
</feature>
<reference evidence="3 4" key="1">
    <citation type="submission" date="2023-02" db="EMBL/GenBank/DDBJ databases">
        <title>Devosia chondri sp. nov., isolated from the phycosphere of marine algae.</title>
        <authorList>
            <person name="Kim J.M."/>
            <person name="Lee J.K."/>
            <person name="Choi B.J."/>
            <person name="Bayburt H."/>
            <person name="Jeon C.O."/>
        </authorList>
    </citation>
    <scope>NUCLEOTIDE SEQUENCE [LARGE SCALE GENOMIC DNA]</scope>
    <source>
        <strain evidence="3 4">G2-5</strain>
    </source>
</reference>
<feature type="compositionally biased region" description="Low complexity" evidence="1">
    <location>
        <begin position="187"/>
        <end position="217"/>
    </location>
</feature>
<organism evidence="3 4">
    <name type="scientific">Devosia rhodophyticola</name>
    <dbReference type="NCBI Taxonomy" id="3026423"/>
    <lineage>
        <taxon>Bacteria</taxon>
        <taxon>Pseudomonadati</taxon>
        <taxon>Pseudomonadota</taxon>
        <taxon>Alphaproteobacteria</taxon>
        <taxon>Hyphomicrobiales</taxon>
        <taxon>Devosiaceae</taxon>
        <taxon>Devosia</taxon>
    </lineage>
</organism>
<feature type="compositionally biased region" description="Basic and acidic residues" evidence="1">
    <location>
        <begin position="383"/>
        <end position="395"/>
    </location>
</feature>
<feature type="transmembrane region" description="Helical" evidence="2">
    <location>
        <begin position="414"/>
        <end position="436"/>
    </location>
</feature>
<evidence type="ECO:0000256" key="1">
    <source>
        <dbReference type="SAM" id="MobiDB-lite"/>
    </source>
</evidence>
<sequence>MADYKELLRRAISALPENNGAARRAVYEKARSALVGQLRAINPPLPARDITQHRLQLEDCIRQVEQEASEAVISLRRDFTAAPPPVQPVVQNPQPAESPAPQEAATAPESDSKPTPANEKNSKVDQKPGKPTPDPKVAEETRAKSGAAVSPEKPTKQDTKKQVEPVVSTPAQPQFEPDASEKSEPNASIEDIISAAEAANPEPNASEAEPSAADAEATAISLDAVTAPTPEPSPKADAPLVAEPSGDVPAEPSLSSVKGNVVAPMAEPPVSPAMEDRAGERPSAGAGLFGRKSNTQAANIASAKRVEPAMGAMERARDGVSEPVIINDPKAVESALSSEREVDVEPGADKSNPLEAEGVIERAIETLDREARGEKSATLPDAPIRDSENKKDDFHSAPVDGGDDRGDERRGAGLTIFLLVFALLLVGVGGAGFWAWREGYVDLDQMFGRSTVVATDVGETTAPVAGGQQRRQQQLQRLMGVFQFPRSWGRATRHRVQMVAKRQRLCRDWSPSRG</sequence>
<dbReference type="EMBL" id="CP118247">
    <property type="protein sequence ID" value="WDR04942.1"/>
    <property type="molecule type" value="Genomic_DNA"/>
</dbReference>
<keyword evidence="4" id="KW-1185">Reference proteome</keyword>
<feature type="compositionally biased region" description="Basic and acidic residues" evidence="1">
    <location>
        <begin position="359"/>
        <end position="375"/>
    </location>
</feature>
<feature type="region of interest" description="Disordered" evidence="1">
    <location>
        <begin position="82"/>
        <end position="303"/>
    </location>
</feature>
<accession>A0ABY7YUR7</accession>
<evidence type="ECO:0000313" key="4">
    <source>
        <dbReference type="Proteomes" id="UP001222118"/>
    </source>
</evidence>
<evidence type="ECO:0000256" key="2">
    <source>
        <dbReference type="SAM" id="Phobius"/>
    </source>
</evidence>
<feature type="region of interest" description="Disordered" evidence="1">
    <location>
        <begin position="336"/>
        <end position="406"/>
    </location>
</feature>